<name>A0A1H7WG78_OLID1</name>
<protein>
    <recommendedName>
        <fullName evidence="3">WD40-like Beta Propeller Repeat</fullName>
    </recommendedName>
</protein>
<accession>A0A1H7WG78</accession>
<evidence type="ECO:0008006" key="3">
    <source>
        <dbReference type="Google" id="ProtNLM"/>
    </source>
</evidence>
<dbReference type="AlphaFoldDB" id="A0A1H7WG78"/>
<gene>
    <name evidence="1" type="ORF">SAMN05661044_04550</name>
</gene>
<evidence type="ECO:0000313" key="2">
    <source>
        <dbReference type="Proteomes" id="UP000199421"/>
    </source>
</evidence>
<proteinExistence type="predicted"/>
<dbReference type="RefSeq" id="WP_093329340.1">
    <property type="nucleotide sequence ID" value="NZ_FOAF01000008.1"/>
</dbReference>
<dbReference type="STRING" id="407022.SAMN05661044_04550"/>
<dbReference type="EMBL" id="FOAF01000008">
    <property type="protein sequence ID" value="SEM20095.1"/>
    <property type="molecule type" value="Genomic_DNA"/>
</dbReference>
<reference evidence="2" key="1">
    <citation type="submission" date="2016-10" db="EMBL/GenBank/DDBJ databases">
        <authorList>
            <person name="Varghese N."/>
            <person name="Submissions S."/>
        </authorList>
    </citation>
    <scope>NUCLEOTIDE SEQUENCE [LARGE SCALE GENOMIC DNA]</scope>
    <source>
        <strain evidence="2">DSM 18733</strain>
    </source>
</reference>
<dbReference type="Proteomes" id="UP000199421">
    <property type="component" value="Unassembled WGS sequence"/>
</dbReference>
<organism evidence="1 2">
    <name type="scientific">Olivibacter domesticus</name>
    <name type="common">Pseudosphingobacterium domesticum</name>
    <dbReference type="NCBI Taxonomy" id="407022"/>
    <lineage>
        <taxon>Bacteria</taxon>
        <taxon>Pseudomonadati</taxon>
        <taxon>Bacteroidota</taxon>
        <taxon>Sphingobacteriia</taxon>
        <taxon>Sphingobacteriales</taxon>
        <taxon>Sphingobacteriaceae</taxon>
        <taxon>Olivibacter</taxon>
    </lineage>
</organism>
<evidence type="ECO:0000313" key="1">
    <source>
        <dbReference type="EMBL" id="SEM20095.1"/>
    </source>
</evidence>
<keyword evidence="2" id="KW-1185">Reference proteome</keyword>
<dbReference type="SUPFAM" id="SSF101898">
    <property type="entry name" value="NHL repeat"/>
    <property type="match status" value="1"/>
</dbReference>
<sequence>MRVLINIIGLSFLLTVFSVRLPDRVFGSRQSIGEITAGEIDEASGLVCGINNKGYFWTHNDSGDNARVFLLDSVAKLRATYYLEGIQSRDWEDIATMTVGGKNYLLVGDIGDNLGHHTTIRIHLFEEPTLHTNGHAIDTVRHKDITTYNLRYEDGPRDAESLFFDPIDKKLYIISKRDLMAGVYETTLPDNSIDTLVLKRKTSIPYTFITSAAISADGKEVLIKNLLNVYYWKRKPKESIVQLFKREGLVQPYDAEPQGEAITFARDGSGYYTTSERPFGLSSYIYYYPREKK</sequence>
<dbReference type="OrthoDB" id="9798438at2"/>